<dbReference type="InterPro" id="IPR036291">
    <property type="entry name" value="NAD(P)-bd_dom_sf"/>
</dbReference>
<reference evidence="3" key="1">
    <citation type="journal article" date="2020" name="Stud. Mycol.">
        <title>101 Dothideomycetes genomes: a test case for predicting lifestyles and emergence of pathogens.</title>
        <authorList>
            <person name="Haridas S."/>
            <person name="Albert R."/>
            <person name="Binder M."/>
            <person name="Bloem J."/>
            <person name="Labutti K."/>
            <person name="Salamov A."/>
            <person name="Andreopoulos B."/>
            <person name="Baker S."/>
            <person name="Barry K."/>
            <person name="Bills G."/>
            <person name="Bluhm B."/>
            <person name="Cannon C."/>
            <person name="Castanera R."/>
            <person name="Culley D."/>
            <person name="Daum C."/>
            <person name="Ezra D."/>
            <person name="Gonzalez J."/>
            <person name="Henrissat B."/>
            <person name="Kuo A."/>
            <person name="Liang C."/>
            <person name="Lipzen A."/>
            <person name="Lutzoni F."/>
            <person name="Magnuson J."/>
            <person name="Mondo S."/>
            <person name="Nolan M."/>
            <person name="Ohm R."/>
            <person name="Pangilinan J."/>
            <person name="Park H.-J."/>
            <person name="Ramirez L."/>
            <person name="Alfaro M."/>
            <person name="Sun H."/>
            <person name="Tritt A."/>
            <person name="Yoshinaga Y."/>
            <person name="Zwiers L.-H."/>
            <person name="Turgeon B."/>
            <person name="Goodwin S."/>
            <person name="Spatafora J."/>
            <person name="Crous P."/>
            <person name="Grigoriev I."/>
        </authorList>
    </citation>
    <scope>NUCLEOTIDE SEQUENCE</scope>
    <source>
        <strain evidence="3">CBS 133067</strain>
    </source>
</reference>
<dbReference type="Proteomes" id="UP000799772">
    <property type="component" value="Unassembled WGS sequence"/>
</dbReference>
<keyword evidence="4" id="KW-1185">Reference proteome</keyword>
<sequence>MTEFLIQDDEDFRPLKDKHVIVTGASSGIGLATVKLLLEHGAFVTAGDLNAIPLEHTNLSFTITDVTSWKSLTSLFKHAVQHRPIIDHVFANAGIGARADYLAENLDENGDLLEPTYATLDVNLRGMLNTSTLGVHYMRKLASESNSVVVTASASSFQRFRTVDYTTAKHGVLGFMRGMVPLMKAAGVPIRMNAIAPSWTATGLVPDFVLQKAGAALQYPEPVARSVALLMADSGRNGQLIYSSEGRFKEVEDAVLLKCVKEIIGEEEIQEDTLMKIRAVAIQMRKEAEEKAHEAA</sequence>
<dbReference type="SUPFAM" id="SSF51735">
    <property type="entry name" value="NAD(P)-binding Rossmann-fold domains"/>
    <property type="match status" value="1"/>
</dbReference>
<dbReference type="PANTHER" id="PTHR43180">
    <property type="entry name" value="3-OXOACYL-(ACYL-CARRIER-PROTEIN) REDUCTASE (AFU_ORTHOLOGUE AFUA_6G11210)"/>
    <property type="match status" value="1"/>
</dbReference>
<dbReference type="PANTHER" id="PTHR43180:SF11">
    <property type="entry name" value="NAD(P)-BINDING PROTEIN"/>
    <property type="match status" value="1"/>
</dbReference>
<dbReference type="OrthoDB" id="37659at2759"/>
<evidence type="ECO:0000313" key="4">
    <source>
        <dbReference type="Proteomes" id="UP000799772"/>
    </source>
</evidence>
<dbReference type="InterPro" id="IPR002347">
    <property type="entry name" value="SDR_fam"/>
</dbReference>
<accession>A0A9P4ILQ4</accession>
<comment type="similarity">
    <text evidence="1">Belongs to the short-chain dehydrogenases/reductases (SDR) family.</text>
</comment>
<keyword evidence="2" id="KW-0560">Oxidoreductase</keyword>
<comment type="caution">
    <text evidence="3">The sequence shown here is derived from an EMBL/GenBank/DDBJ whole genome shotgun (WGS) entry which is preliminary data.</text>
</comment>
<dbReference type="GO" id="GO:0016491">
    <property type="term" value="F:oxidoreductase activity"/>
    <property type="evidence" value="ECO:0007669"/>
    <property type="project" value="UniProtKB-KW"/>
</dbReference>
<protein>
    <submittedName>
        <fullName evidence="3">NAD(P)-binding protein</fullName>
    </submittedName>
</protein>
<gene>
    <name evidence="3" type="ORF">NA57DRAFT_63984</name>
</gene>
<evidence type="ECO:0000313" key="3">
    <source>
        <dbReference type="EMBL" id="KAF2103454.1"/>
    </source>
</evidence>
<dbReference type="EMBL" id="ML978122">
    <property type="protein sequence ID" value="KAF2103454.1"/>
    <property type="molecule type" value="Genomic_DNA"/>
</dbReference>
<dbReference type="AlphaFoldDB" id="A0A9P4ILQ4"/>
<proteinExistence type="inferred from homology"/>
<evidence type="ECO:0000256" key="2">
    <source>
        <dbReference type="ARBA" id="ARBA00023002"/>
    </source>
</evidence>
<dbReference type="Pfam" id="PF00106">
    <property type="entry name" value="adh_short"/>
    <property type="match status" value="1"/>
</dbReference>
<organism evidence="3 4">
    <name type="scientific">Rhizodiscina lignyota</name>
    <dbReference type="NCBI Taxonomy" id="1504668"/>
    <lineage>
        <taxon>Eukaryota</taxon>
        <taxon>Fungi</taxon>
        <taxon>Dikarya</taxon>
        <taxon>Ascomycota</taxon>
        <taxon>Pezizomycotina</taxon>
        <taxon>Dothideomycetes</taxon>
        <taxon>Pleosporomycetidae</taxon>
        <taxon>Aulographales</taxon>
        <taxon>Rhizodiscinaceae</taxon>
        <taxon>Rhizodiscina</taxon>
    </lineage>
</organism>
<evidence type="ECO:0000256" key="1">
    <source>
        <dbReference type="ARBA" id="ARBA00006484"/>
    </source>
</evidence>
<dbReference type="Gene3D" id="3.40.50.720">
    <property type="entry name" value="NAD(P)-binding Rossmann-like Domain"/>
    <property type="match status" value="1"/>
</dbReference>
<name>A0A9P4ILQ4_9PEZI</name>
<dbReference type="PRINTS" id="PR00081">
    <property type="entry name" value="GDHRDH"/>
</dbReference>